<accession>A0ABV1RYW2</accession>
<dbReference type="RefSeq" id="WP_350414473.1">
    <property type="nucleotide sequence ID" value="NZ_JBEOKT010000027.1"/>
</dbReference>
<name>A0ABV1RYW2_9BACT</name>
<dbReference type="Proteomes" id="UP001476807">
    <property type="component" value="Unassembled WGS sequence"/>
</dbReference>
<dbReference type="EMBL" id="JBEOKT010000027">
    <property type="protein sequence ID" value="MER2999590.1"/>
    <property type="molecule type" value="Genomic_DNA"/>
</dbReference>
<comment type="caution">
    <text evidence="1">The sequence shown here is derived from an EMBL/GenBank/DDBJ whole genome shotgun (WGS) entry which is preliminary data.</text>
</comment>
<gene>
    <name evidence="1" type="ORF">ABS362_18705</name>
</gene>
<proteinExistence type="predicted"/>
<organism evidence="1 2">
    <name type="scientific">Pontibacter populi</name>
    <dbReference type="NCBI Taxonomy" id="890055"/>
    <lineage>
        <taxon>Bacteria</taxon>
        <taxon>Pseudomonadati</taxon>
        <taxon>Bacteroidota</taxon>
        <taxon>Cytophagia</taxon>
        <taxon>Cytophagales</taxon>
        <taxon>Hymenobacteraceae</taxon>
        <taxon>Pontibacter</taxon>
    </lineage>
</organism>
<protein>
    <submittedName>
        <fullName evidence="1">Uncharacterized protein</fullName>
    </submittedName>
</protein>
<sequence>MGWTVILEDYRGNEIKKLSKEFTPSSFAHLESEKFKTLRYIDPYDDTTFNSVMCKELVSDLNELWKDESADVRKQIEEILELTSACMDEPHTYVKFYGD</sequence>
<evidence type="ECO:0000313" key="1">
    <source>
        <dbReference type="EMBL" id="MER2999590.1"/>
    </source>
</evidence>
<evidence type="ECO:0000313" key="2">
    <source>
        <dbReference type="Proteomes" id="UP001476807"/>
    </source>
</evidence>
<keyword evidence="2" id="KW-1185">Reference proteome</keyword>
<reference evidence="1 2" key="1">
    <citation type="submission" date="2024-06" db="EMBL/GenBank/DDBJ databases">
        <title>Pontibacter populi HYL7-15.</title>
        <authorList>
            <person name="Kim M.K."/>
        </authorList>
    </citation>
    <scope>NUCLEOTIDE SEQUENCE [LARGE SCALE GENOMIC DNA]</scope>
    <source>
        <strain evidence="1 2">HYL7-15</strain>
    </source>
</reference>